<evidence type="ECO:0000256" key="2">
    <source>
        <dbReference type="ARBA" id="ARBA00023125"/>
    </source>
</evidence>
<dbReference type="PANTHER" id="PTHR30055">
    <property type="entry name" value="HTH-TYPE TRANSCRIPTIONAL REGULATOR RUTR"/>
    <property type="match status" value="1"/>
</dbReference>
<dbReference type="EMBL" id="JBHSQV010000029">
    <property type="protein sequence ID" value="MFC5985636.1"/>
    <property type="molecule type" value="Genomic_DNA"/>
</dbReference>
<evidence type="ECO:0000256" key="1">
    <source>
        <dbReference type="ARBA" id="ARBA00023015"/>
    </source>
</evidence>
<feature type="DNA-binding region" description="H-T-H motif" evidence="4">
    <location>
        <begin position="59"/>
        <end position="78"/>
    </location>
</feature>
<evidence type="ECO:0000259" key="5">
    <source>
        <dbReference type="PROSITE" id="PS50977"/>
    </source>
</evidence>
<dbReference type="Proteomes" id="UP001596250">
    <property type="component" value="Unassembled WGS sequence"/>
</dbReference>
<dbReference type="InterPro" id="IPR004111">
    <property type="entry name" value="Repressor_TetR_C"/>
</dbReference>
<dbReference type="InterPro" id="IPR050109">
    <property type="entry name" value="HTH-type_TetR-like_transc_reg"/>
</dbReference>
<keyword evidence="2 4" id="KW-0238">DNA-binding</keyword>
<dbReference type="InterPro" id="IPR036271">
    <property type="entry name" value="Tet_transcr_reg_TetR-rel_C_sf"/>
</dbReference>
<evidence type="ECO:0000313" key="6">
    <source>
        <dbReference type="EMBL" id="MFC5985636.1"/>
    </source>
</evidence>
<gene>
    <name evidence="6" type="ORF">ACFPXP_04185</name>
</gene>
<keyword evidence="1" id="KW-0805">Transcription regulation</keyword>
<dbReference type="SUPFAM" id="SSF48498">
    <property type="entry name" value="Tetracyclin repressor-like, C-terminal domain"/>
    <property type="match status" value="1"/>
</dbReference>
<dbReference type="PROSITE" id="PS50977">
    <property type="entry name" value="HTH_TETR_2"/>
    <property type="match status" value="1"/>
</dbReference>
<dbReference type="InterPro" id="IPR009057">
    <property type="entry name" value="Homeodomain-like_sf"/>
</dbReference>
<name>A0ABW1IKM6_9BACL</name>
<dbReference type="RefSeq" id="WP_379892674.1">
    <property type="nucleotide sequence ID" value="NZ_CBCSCT010000012.1"/>
</dbReference>
<keyword evidence="3" id="KW-0804">Transcription</keyword>
<comment type="caution">
    <text evidence="6">The sequence shown here is derived from an EMBL/GenBank/DDBJ whole genome shotgun (WGS) entry which is preliminary data.</text>
</comment>
<proteinExistence type="predicted"/>
<feature type="domain" description="HTH tetR-type" evidence="5">
    <location>
        <begin position="36"/>
        <end position="96"/>
    </location>
</feature>
<keyword evidence="7" id="KW-1185">Reference proteome</keyword>
<dbReference type="SUPFAM" id="SSF46689">
    <property type="entry name" value="Homeodomain-like"/>
    <property type="match status" value="1"/>
</dbReference>
<accession>A0ABW1IKM6</accession>
<dbReference type="Gene3D" id="1.10.10.60">
    <property type="entry name" value="Homeodomain-like"/>
    <property type="match status" value="1"/>
</dbReference>
<dbReference type="PANTHER" id="PTHR30055:SF151">
    <property type="entry name" value="TRANSCRIPTIONAL REGULATORY PROTEIN"/>
    <property type="match status" value="1"/>
</dbReference>
<evidence type="ECO:0000256" key="4">
    <source>
        <dbReference type="PROSITE-ProRule" id="PRU00335"/>
    </source>
</evidence>
<sequence length="259" mass="29915">MKKEEHHLSDPIQRLPKGIALSWGLEKEPQRGPKRELTLQQIVNTAIQIADKEGLPAVSMNRVAKSLGYTAMSLYRYISSKDDLLLLMQDAVCNIPIPAENSAAHWREQMREYTQTCLRTIWEHPWFVDLPIWGEPMTPNHMQFVEWPLRIMRDFPLTDREKMSMIILISSYVRAWGSILRDSSRAEQETGVPESQRRADLGSALLALASAERYPHLYPLIESGTYTEENETESKSMFGHDFDFGLERILDGIEHYIQK</sequence>
<evidence type="ECO:0000313" key="7">
    <source>
        <dbReference type="Proteomes" id="UP001596250"/>
    </source>
</evidence>
<organism evidence="6 7">
    <name type="scientific">Marinicrinis lubricantis</name>
    <dbReference type="NCBI Taxonomy" id="2086470"/>
    <lineage>
        <taxon>Bacteria</taxon>
        <taxon>Bacillati</taxon>
        <taxon>Bacillota</taxon>
        <taxon>Bacilli</taxon>
        <taxon>Bacillales</taxon>
        <taxon>Paenibacillaceae</taxon>
    </lineage>
</organism>
<dbReference type="Gene3D" id="1.10.357.10">
    <property type="entry name" value="Tetracycline Repressor, domain 2"/>
    <property type="match status" value="1"/>
</dbReference>
<dbReference type="Pfam" id="PF02909">
    <property type="entry name" value="TetR_C_1"/>
    <property type="match status" value="1"/>
</dbReference>
<dbReference type="Pfam" id="PF00440">
    <property type="entry name" value="TetR_N"/>
    <property type="match status" value="1"/>
</dbReference>
<protein>
    <submittedName>
        <fullName evidence="6">TetR/AcrR family transcriptional regulator</fullName>
    </submittedName>
</protein>
<dbReference type="InterPro" id="IPR001647">
    <property type="entry name" value="HTH_TetR"/>
</dbReference>
<evidence type="ECO:0000256" key="3">
    <source>
        <dbReference type="ARBA" id="ARBA00023163"/>
    </source>
</evidence>
<reference evidence="7" key="1">
    <citation type="journal article" date="2019" name="Int. J. Syst. Evol. Microbiol.">
        <title>The Global Catalogue of Microorganisms (GCM) 10K type strain sequencing project: providing services to taxonomists for standard genome sequencing and annotation.</title>
        <authorList>
            <consortium name="The Broad Institute Genomics Platform"/>
            <consortium name="The Broad Institute Genome Sequencing Center for Infectious Disease"/>
            <person name="Wu L."/>
            <person name="Ma J."/>
        </authorList>
    </citation>
    <scope>NUCLEOTIDE SEQUENCE [LARGE SCALE GENOMIC DNA]</scope>
    <source>
        <strain evidence="7">CCM 8749</strain>
    </source>
</reference>